<gene>
    <name evidence="2" type="ORF">E2C01_032691</name>
</gene>
<evidence type="ECO:0000313" key="3">
    <source>
        <dbReference type="Proteomes" id="UP000324222"/>
    </source>
</evidence>
<comment type="caution">
    <text evidence="2">The sequence shown here is derived from an EMBL/GenBank/DDBJ whole genome shotgun (WGS) entry which is preliminary data.</text>
</comment>
<name>A0A5B7F125_PORTR</name>
<feature type="region of interest" description="Disordered" evidence="1">
    <location>
        <begin position="57"/>
        <end position="77"/>
    </location>
</feature>
<organism evidence="2 3">
    <name type="scientific">Portunus trituberculatus</name>
    <name type="common">Swimming crab</name>
    <name type="synonym">Neptunus trituberculatus</name>
    <dbReference type="NCBI Taxonomy" id="210409"/>
    <lineage>
        <taxon>Eukaryota</taxon>
        <taxon>Metazoa</taxon>
        <taxon>Ecdysozoa</taxon>
        <taxon>Arthropoda</taxon>
        <taxon>Crustacea</taxon>
        <taxon>Multicrustacea</taxon>
        <taxon>Malacostraca</taxon>
        <taxon>Eumalacostraca</taxon>
        <taxon>Eucarida</taxon>
        <taxon>Decapoda</taxon>
        <taxon>Pleocyemata</taxon>
        <taxon>Brachyura</taxon>
        <taxon>Eubrachyura</taxon>
        <taxon>Portunoidea</taxon>
        <taxon>Portunidae</taxon>
        <taxon>Portuninae</taxon>
        <taxon>Portunus</taxon>
    </lineage>
</organism>
<dbReference type="AlphaFoldDB" id="A0A5B7F125"/>
<keyword evidence="3" id="KW-1185">Reference proteome</keyword>
<dbReference type="EMBL" id="VSRR010004281">
    <property type="protein sequence ID" value="MPC39167.1"/>
    <property type="molecule type" value="Genomic_DNA"/>
</dbReference>
<evidence type="ECO:0000256" key="1">
    <source>
        <dbReference type="SAM" id="MobiDB-lite"/>
    </source>
</evidence>
<proteinExistence type="predicted"/>
<reference evidence="2 3" key="1">
    <citation type="submission" date="2019-05" db="EMBL/GenBank/DDBJ databases">
        <title>Another draft genome of Portunus trituberculatus and its Hox gene families provides insights of decapod evolution.</title>
        <authorList>
            <person name="Jeong J.-H."/>
            <person name="Song I."/>
            <person name="Kim S."/>
            <person name="Choi T."/>
            <person name="Kim D."/>
            <person name="Ryu S."/>
            <person name="Kim W."/>
        </authorList>
    </citation>
    <scope>NUCLEOTIDE SEQUENCE [LARGE SCALE GENOMIC DNA]</scope>
    <source>
        <tissue evidence="2">Muscle</tissue>
    </source>
</reference>
<protein>
    <submittedName>
        <fullName evidence="2">Uncharacterized protein</fullName>
    </submittedName>
</protein>
<accession>A0A5B7F125</accession>
<sequence length="77" mass="8928">MRCQLIHGSVYEYLPIDNEHKRKVSGGPYMYICDKNQAADEPSGIKTVQIEKMPPTIMPMPSIQRRPQRSITTQHMR</sequence>
<evidence type="ECO:0000313" key="2">
    <source>
        <dbReference type="EMBL" id="MPC39167.1"/>
    </source>
</evidence>
<dbReference type="Proteomes" id="UP000324222">
    <property type="component" value="Unassembled WGS sequence"/>
</dbReference>